<evidence type="ECO:0000256" key="8">
    <source>
        <dbReference type="ARBA" id="ARBA00022777"/>
    </source>
</evidence>
<dbReference type="GO" id="GO:0046872">
    <property type="term" value="F:metal ion binding"/>
    <property type="evidence" value="ECO:0007669"/>
    <property type="project" value="UniProtKB-KW"/>
</dbReference>
<keyword evidence="6 17" id="KW-0732">Signal</keyword>
<accession>A0A2A4JKH1</accession>
<proteinExistence type="inferred from homology"/>
<dbReference type="AlphaFoldDB" id="A0A2A4JKH1"/>
<comment type="catalytic activity">
    <reaction evidence="16">
        <text>L-threonyl-[receptor-protein] + ATP = O-phospho-L-threonyl-[receptor-protein] + ADP + H(+)</text>
        <dbReference type="Rhea" id="RHEA:44880"/>
        <dbReference type="Rhea" id="RHEA-COMP:11024"/>
        <dbReference type="Rhea" id="RHEA-COMP:11025"/>
        <dbReference type="ChEBI" id="CHEBI:15378"/>
        <dbReference type="ChEBI" id="CHEBI:30013"/>
        <dbReference type="ChEBI" id="CHEBI:30616"/>
        <dbReference type="ChEBI" id="CHEBI:61977"/>
        <dbReference type="ChEBI" id="CHEBI:456216"/>
        <dbReference type="EC" id="2.7.11.30"/>
    </reaction>
</comment>
<dbReference type="InterPro" id="IPR000333">
    <property type="entry name" value="TGFB_receptor"/>
</dbReference>
<keyword evidence="16" id="KW-0479">Metal-binding</keyword>
<dbReference type="InterPro" id="IPR017194">
    <property type="entry name" value="Transform_growth_fac-b_typ-2"/>
</dbReference>
<keyword evidence="7 14" id="KW-0547">Nucleotide-binding</keyword>
<dbReference type="InterPro" id="IPR011009">
    <property type="entry name" value="Kinase-like_dom_sf"/>
</dbReference>
<dbReference type="SUPFAM" id="SSF57302">
    <property type="entry name" value="Snake toxin-like"/>
    <property type="match status" value="1"/>
</dbReference>
<keyword evidence="9 14" id="KW-0067">ATP-binding</keyword>
<keyword evidence="12 16" id="KW-0675">Receptor</keyword>
<dbReference type="GO" id="GO:0048185">
    <property type="term" value="F:activin binding"/>
    <property type="evidence" value="ECO:0007669"/>
    <property type="project" value="TreeGrafter"/>
</dbReference>
<reference evidence="19" key="1">
    <citation type="submission" date="2017-09" db="EMBL/GenBank/DDBJ databases">
        <title>Contemporary evolution of a Lepidopteran species, Heliothis virescens, in response to modern agricultural practices.</title>
        <authorList>
            <person name="Fritz M.L."/>
            <person name="Deyonke A.M."/>
            <person name="Papanicolaou A."/>
            <person name="Micinski S."/>
            <person name="Westbrook J."/>
            <person name="Gould F."/>
        </authorList>
    </citation>
    <scope>NUCLEOTIDE SEQUENCE [LARGE SCALE GENOMIC DNA]</scope>
    <source>
        <strain evidence="19">HvINT-</strain>
        <tissue evidence="19">Whole body</tissue>
    </source>
</reference>
<keyword evidence="16" id="KW-0464">Manganese</keyword>
<evidence type="ECO:0000256" key="17">
    <source>
        <dbReference type="SAM" id="SignalP"/>
    </source>
</evidence>
<comment type="similarity">
    <text evidence="2 16">Belongs to the protein kinase superfamily. TKL Ser/Thr protein kinase family. TGFB receptor subfamily.</text>
</comment>
<dbReference type="GO" id="GO:0048179">
    <property type="term" value="C:activin receptor complex"/>
    <property type="evidence" value="ECO:0007669"/>
    <property type="project" value="TreeGrafter"/>
</dbReference>
<evidence type="ECO:0000256" key="3">
    <source>
        <dbReference type="ARBA" id="ARBA00022527"/>
    </source>
</evidence>
<dbReference type="Pfam" id="PF00069">
    <property type="entry name" value="Pkinase"/>
    <property type="match status" value="1"/>
</dbReference>
<gene>
    <name evidence="19" type="ORF">B5V51_960</name>
</gene>
<keyword evidence="16" id="KW-0460">Magnesium</keyword>
<name>A0A2A4JKH1_HELVI</name>
<keyword evidence="3 16" id="KW-0723">Serine/threonine-protein kinase</keyword>
<dbReference type="EC" id="2.7.11.30" evidence="16"/>
<feature type="disulfide bond" evidence="15">
    <location>
        <begin position="49"/>
        <end position="88"/>
    </location>
</feature>
<keyword evidence="4 16" id="KW-0808">Transferase</keyword>
<evidence type="ECO:0000256" key="11">
    <source>
        <dbReference type="ARBA" id="ARBA00023136"/>
    </source>
</evidence>
<feature type="disulfide bond" evidence="15">
    <location>
        <begin position="122"/>
        <end position="134"/>
    </location>
</feature>
<dbReference type="PROSITE" id="PS50011">
    <property type="entry name" value="PROTEIN_KINASE_DOM"/>
    <property type="match status" value="1"/>
</dbReference>
<evidence type="ECO:0000256" key="14">
    <source>
        <dbReference type="PIRSR" id="PIRSR037393-2"/>
    </source>
</evidence>
<evidence type="ECO:0000259" key="18">
    <source>
        <dbReference type="PROSITE" id="PS50011"/>
    </source>
</evidence>
<keyword evidence="15" id="KW-1015">Disulfide bond</keyword>
<dbReference type="SUPFAM" id="SSF56112">
    <property type="entry name" value="Protein kinase-like (PK-like)"/>
    <property type="match status" value="1"/>
</dbReference>
<dbReference type="PANTHER" id="PTHR23255:SF98">
    <property type="entry name" value="SERINE_THREONINE-PROTEIN KINASE RECEPTOR"/>
    <property type="match status" value="1"/>
</dbReference>
<keyword evidence="11 16" id="KW-0472">Membrane</keyword>
<comment type="subcellular location">
    <subcellularLocation>
        <location evidence="1 16">Membrane</location>
        <topology evidence="1 16">Single-pass type I membrane protein</topology>
    </subcellularLocation>
</comment>
<dbReference type="CDD" id="cd14053">
    <property type="entry name" value="STKc_ACVR2"/>
    <property type="match status" value="1"/>
</dbReference>
<feature type="binding site" evidence="14">
    <location>
        <position position="268"/>
    </location>
    <ligand>
        <name>ATP</name>
        <dbReference type="ChEBI" id="CHEBI:30616"/>
    </ligand>
</feature>
<dbReference type="PANTHER" id="PTHR23255">
    <property type="entry name" value="TRANSFORMING GROWTH FACTOR-BETA RECEPTOR TYPE I AND II"/>
    <property type="match status" value="1"/>
</dbReference>
<evidence type="ECO:0000256" key="10">
    <source>
        <dbReference type="ARBA" id="ARBA00022989"/>
    </source>
</evidence>
<evidence type="ECO:0000256" key="4">
    <source>
        <dbReference type="ARBA" id="ARBA00022679"/>
    </source>
</evidence>
<organism evidence="19">
    <name type="scientific">Heliothis virescens</name>
    <name type="common">Tobacco budworm moth</name>
    <dbReference type="NCBI Taxonomy" id="7102"/>
    <lineage>
        <taxon>Eukaryota</taxon>
        <taxon>Metazoa</taxon>
        <taxon>Ecdysozoa</taxon>
        <taxon>Arthropoda</taxon>
        <taxon>Hexapoda</taxon>
        <taxon>Insecta</taxon>
        <taxon>Pterygota</taxon>
        <taxon>Neoptera</taxon>
        <taxon>Endopterygota</taxon>
        <taxon>Lepidoptera</taxon>
        <taxon>Glossata</taxon>
        <taxon>Ditrysia</taxon>
        <taxon>Noctuoidea</taxon>
        <taxon>Noctuidae</taxon>
        <taxon>Heliothinae</taxon>
        <taxon>Heliothis</taxon>
    </lineage>
</organism>
<keyword evidence="8 16" id="KW-0418">Kinase</keyword>
<dbReference type="EMBL" id="NWSH01001169">
    <property type="protein sequence ID" value="PCG72276.1"/>
    <property type="molecule type" value="Genomic_DNA"/>
</dbReference>
<dbReference type="Gene3D" id="3.30.200.20">
    <property type="entry name" value="Phosphorylase Kinase, domain 1"/>
    <property type="match status" value="1"/>
</dbReference>
<comment type="cofactor">
    <cofactor evidence="16">
        <name>Mg(2+)</name>
        <dbReference type="ChEBI" id="CHEBI:18420"/>
    </cofactor>
    <cofactor evidence="16">
        <name>Mn(2+)</name>
        <dbReference type="ChEBI" id="CHEBI:29035"/>
    </cofactor>
</comment>
<feature type="domain" description="Protein kinase" evidence="18">
    <location>
        <begin position="241"/>
        <end position="531"/>
    </location>
</feature>
<dbReference type="InterPro" id="IPR000719">
    <property type="entry name" value="Prot_kinase_dom"/>
</dbReference>
<dbReference type="InterPro" id="IPR045860">
    <property type="entry name" value="Snake_toxin-like_sf"/>
</dbReference>
<feature type="active site" description="Proton acceptor" evidence="13">
    <location>
        <position position="366"/>
    </location>
</feature>
<dbReference type="CDD" id="cd23615">
    <property type="entry name" value="TFP_LU_ECD_ACVR2"/>
    <property type="match status" value="1"/>
</dbReference>
<feature type="disulfide bond" evidence="15">
    <location>
        <begin position="136"/>
        <end position="141"/>
    </location>
</feature>
<comment type="caution">
    <text evidence="19">The sequence shown here is derived from an EMBL/GenBank/DDBJ whole genome shotgun (WGS) entry which is preliminary data.</text>
</comment>
<evidence type="ECO:0000256" key="1">
    <source>
        <dbReference type="ARBA" id="ARBA00004479"/>
    </source>
</evidence>
<feature type="transmembrane region" description="Helical" evidence="16">
    <location>
        <begin position="180"/>
        <end position="202"/>
    </location>
</feature>
<evidence type="ECO:0000256" key="15">
    <source>
        <dbReference type="PIRSR" id="PIRSR037393-3"/>
    </source>
</evidence>
<feature type="signal peptide" evidence="17">
    <location>
        <begin position="1"/>
        <end position="27"/>
    </location>
</feature>
<feature type="chain" id="PRO_5013331499" description="Serine/threonine-protein kinase receptor" evidence="17">
    <location>
        <begin position="28"/>
        <end position="554"/>
    </location>
</feature>
<evidence type="ECO:0000313" key="19">
    <source>
        <dbReference type="EMBL" id="PCG72276.1"/>
    </source>
</evidence>
<dbReference type="FunFam" id="3.30.200.20:FF:000094">
    <property type="entry name" value="Serine/threonine-protein kinase receptor"/>
    <property type="match status" value="1"/>
</dbReference>
<evidence type="ECO:0000256" key="5">
    <source>
        <dbReference type="ARBA" id="ARBA00022692"/>
    </source>
</evidence>
<keyword evidence="10 16" id="KW-1133">Transmembrane helix</keyword>
<evidence type="ECO:0000256" key="7">
    <source>
        <dbReference type="ARBA" id="ARBA00022741"/>
    </source>
</evidence>
<dbReference type="STRING" id="7102.A0A2A4JKH1"/>
<evidence type="ECO:0000256" key="12">
    <source>
        <dbReference type="ARBA" id="ARBA00023170"/>
    </source>
</evidence>
<evidence type="ECO:0000256" key="2">
    <source>
        <dbReference type="ARBA" id="ARBA00009605"/>
    </source>
</evidence>
<protein>
    <recommendedName>
        <fullName evidence="16">Serine/threonine-protein kinase receptor</fullName>
        <ecNumber evidence="16">2.7.11.30</ecNumber>
    </recommendedName>
</protein>
<dbReference type="Gene3D" id="2.10.60.10">
    <property type="entry name" value="CD59"/>
    <property type="match status" value="1"/>
</dbReference>
<dbReference type="PRINTS" id="PR00653">
    <property type="entry name" value="ACTIVIN2R"/>
</dbReference>
<evidence type="ECO:0000256" key="13">
    <source>
        <dbReference type="PIRSR" id="PIRSR037393-1"/>
    </source>
</evidence>
<evidence type="ECO:0000256" key="9">
    <source>
        <dbReference type="ARBA" id="ARBA00022840"/>
    </source>
</evidence>
<dbReference type="InterPro" id="IPR008271">
    <property type="entry name" value="Ser/Thr_kinase_AS"/>
</dbReference>
<evidence type="ECO:0000256" key="16">
    <source>
        <dbReference type="RuleBase" id="RU361271"/>
    </source>
</evidence>
<dbReference type="Gene3D" id="1.10.510.10">
    <property type="entry name" value="Transferase(Phosphotransferase) domain 1"/>
    <property type="match status" value="1"/>
</dbReference>
<dbReference type="GO" id="GO:0071363">
    <property type="term" value="P:cellular response to growth factor stimulus"/>
    <property type="evidence" value="ECO:0007669"/>
    <property type="project" value="TreeGrafter"/>
</dbReference>
<dbReference type="PROSITE" id="PS00108">
    <property type="entry name" value="PROTEIN_KINASE_ST"/>
    <property type="match status" value="1"/>
</dbReference>
<dbReference type="GO" id="GO:0005524">
    <property type="term" value="F:ATP binding"/>
    <property type="evidence" value="ECO:0007669"/>
    <property type="project" value="UniProtKB-UniRule"/>
</dbReference>
<sequence length="554" mass="60862">MVLMMAPRILYLTAMVMLGTQVTSLSAAPPSDENFPPRPKEGRVTTRYCEFFNGSQTSTCDTAKNATCVPNVIQEECQPVEADKSNHCVVLWQFDNVTNQAYPKLKGCFVDTVSCTDRATSCRLHNSKLPLLHCCCEGDMCNQNAVFPGIEAGMSSQTEMPPERVPASAVPSADDDTKAVIAYTLTPLFLLFAILVGCYLLYRKRKGTSFAELANGEASLSRPPSAGAGMENEAVGLVGQVTLCEVRARGRFGAVWRAKLGQRDVAVKVFPLQDKQSWLAEQEIFRLARMDHPDILHYIGVDKKGDNLQAEYWLVTAYHEKGSLCDYLKGHTLTWVEAWRIAACVARGLAHLHEEGGGKPAVAHRDFKSKNVLLKADLSACIADFGLALIFVAGRGCGDAHGQVGTRRYMAPEVLDGAINFTKDAFLRIDMYACALVLWEIASRCSEAAPETPGQYRLPLEEEVGSHPSLEEMQEAVVQRKLRPHIPPHWRNHPGLSVLCDTMEECWDHDAEARLSASCVLERVCAQQPACAVAALTPDTTPLLIHELADQQPC</sequence>
<evidence type="ECO:0000256" key="6">
    <source>
        <dbReference type="ARBA" id="ARBA00022729"/>
    </source>
</evidence>
<dbReference type="PIRSF" id="PIRSF037393">
    <property type="entry name" value="TGFRII"/>
    <property type="match status" value="1"/>
</dbReference>
<dbReference type="GO" id="GO:0017002">
    <property type="term" value="F:activin receptor activity"/>
    <property type="evidence" value="ECO:0007669"/>
    <property type="project" value="TreeGrafter"/>
</dbReference>
<keyword evidence="5 16" id="KW-0812">Transmembrane</keyword>